<dbReference type="AlphaFoldDB" id="Q3LVX2"/>
<evidence type="ECO:0000313" key="3">
    <source>
        <dbReference type="Proteomes" id="UP000243425"/>
    </source>
</evidence>
<dbReference type="PIRSF" id="PIRSF017888">
    <property type="entry name" value="CPSF-25"/>
    <property type="match status" value="1"/>
</dbReference>
<comment type="subcellular location">
    <subcellularLocation>
        <location evidence="1">Nucleus</location>
    </subcellularLocation>
    <subcellularLocation>
        <location evidence="1">Cytoplasm</location>
    </subcellularLocation>
</comment>
<proteinExistence type="inferred from homology"/>
<gene>
    <name evidence="2" type="primary">mcf1.25</name>
</gene>
<comment type="similarity">
    <text evidence="1">Belongs to the Nudix hydrolase family. CPSF5 subfamily.</text>
</comment>
<dbReference type="Gene3D" id="3.90.79.10">
    <property type="entry name" value="Nucleoside Triphosphate Pyrophosphohydrolase"/>
    <property type="match status" value="1"/>
</dbReference>
<evidence type="ECO:0000256" key="1">
    <source>
        <dbReference type="PIRNR" id="PIRNR017888"/>
    </source>
</evidence>
<organism evidence="2 3">
    <name type="scientific">Bigelowiella natans</name>
    <name type="common">Pedinomonas minutissima</name>
    <name type="synonym">Chlorarachnion sp. (strain CCMP621)</name>
    <dbReference type="NCBI Taxonomy" id="227086"/>
    <lineage>
        <taxon>Eukaryota</taxon>
        <taxon>Sar</taxon>
        <taxon>Rhizaria</taxon>
        <taxon>Cercozoa</taxon>
        <taxon>Chlorarachniophyceae</taxon>
        <taxon>Bigelowiella</taxon>
    </lineage>
</organism>
<comment type="function">
    <text evidence="1">Component of the cleavage factor Im (CFIm) complex that functions as an activator of the pre-mRNA 3'-end cleavage and polyadenylation processing required for the maturation of pre-mRNA into functional mRNAs. CFIm contributes to the recruitment of multiprotein complexes on specific sequences on the pre-mRNA 3'-end, so called cleavage and polyadenylation signals (pA signals). Most pre-mRNAs contain multiple pA signals, resulting in alternative cleavage and polyadenylation (APA) producing mRNAs with variable 3'-end formation. The CFIm complex acts as a key regulator of cleavage and polyadenylation site choice during APA through its binding to 5'-UGUA-3' elements localized in the 3'-untranslated region (UTR) for a huge number of pre-mRNAs.</text>
</comment>
<keyword evidence="1" id="KW-0539">Nucleus</keyword>
<dbReference type="GO" id="GO:0003729">
    <property type="term" value="F:mRNA binding"/>
    <property type="evidence" value="ECO:0007669"/>
    <property type="project" value="UniProtKB-UniRule"/>
</dbReference>
<accession>Q3LVX2</accession>
<dbReference type="RefSeq" id="XP_001713005.1">
    <property type="nucleotide sequence ID" value="XM_001712953.1"/>
</dbReference>
<comment type="subunit">
    <text evidence="1">Homodimer (via N- and C-terminus); binds RNA as homodimer. Component of the cleavage factor Im (CFIm) complex.</text>
</comment>
<dbReference type="InterPro" id="IPR016706">
    <property type="entry name" value="Cleav_polyA_spec_factor_su5"/>
</dbReference>
<evidence type="ECO:0000313" key="2">
    <source>
        <dbReference type="EMBL" id="ABA27393.1"/>
    </source>
</evidence>
<dbReference type="Pfam" id="PF13869">
    <property type="entry name" value="NUDIX_2"/>
    <property type="match status" value="1"/>
</dbReference>
<dbReference type="GO" id="GO:0005737">
    <property type="term" value="C:cytoplasm"/>
    <property type="evidence" value="ECO:0007669"/>
    <property type="project" value="UniProtKB-SubCell"/>
</dbReference>
<dbReference type="GO" id="GO:0031124">
    <property type="term" value="P:mRNA 3'-end processing"/>
    <property type="evidence" value="ECO:0007669"/>
    <property type="project" value="InterPro"/>
</dbReference>
<dbReference type="PANTHER" id="PTHR13047">
    <property type="entry name" value="PRE-MRNA CLEAVAGE FACTOR IM, 25KD SUBUNIT"/>
    <property type="match status" value="1"/>
</dbReference>
<keyword evidence="1" id="KW-0963">Cytoplasm</keyword>
<dbReference type="GeneID" id="5788278"/>
<keyword evidence="1" id="KW-0694">RNA-binding</keyword>
<dbReference type="GO" id="GO:0005849">
    <property type="term" value="C:mRNA cleavage factor complex"/>
    <property type="evidence" value="ECO:0007669"/>
    <property type="project" value="UniProtKB-UniRule"/>
</dbReference>
<name>Q3LVX2_BIGNA</name>
<dbReference type="EMBL" id="DQ158858">
    <property type="protein sequence ID" value="ABA27393.1"/>
    <property type="molecule type" value="Genomic_DNA"/>
</dbReference>
<sequence>MRLFYPIENYKFYTSKAVKRKDRKMRHKLQRLKYKFLKFGSFASRKSIVIVTKHKHPYVLLFRSFNDKFDIIDIDKLLKFKSDHLKKVNLENVNNVSKNLFTKSMNSRLVSIFLRQGFESKLYPYCLPHIKYTKQIFFVYLNFLKKNELFQVLLSSKIPKNFEVKAFPFFEIYLNNYYGAIINSIPTMVSKYYKLKNKKPQT</sequence>
<keyword evidence="1" id="KW-0507">mRNA processing</keyword>
<reference evidence="2 3" key="1">
    <citation type="journal article" date="2006" name="Proc. Natl. Acad. Sci. U.S.A.">
        <title>Complete nucleotide sequence of the chlorarachniophyte nucleomorph: nature's smallest nucleus.</title>
        <authorList>
            <person name="Gilson P.R."/>
            <person name="Su V."/>
            <person name="Slamovits C.H."/>
            <person name="Reith M.E."/>
            <person name="Keeling P.J."/>
            <person name="McFadden G.I."/>
        </authorList>
    </citation>
    <scope>NUCLEOTIDE SEQUENCE [LARGE SCALE GENOMIC DNA]</scope>
    <source>
        <strain evidence="3">CCMP621</strain>
    </source>
</reference>
<geneLocation type="nucleomorph" evidence="2"/>
<protein>
    <recommendedName>
        <fullName evidence="1">Cleavage and polyadenylation specificity factor subunit 5</fullName>
    </recommendedName>
</protein>
<dbReference type="Proteomes" id="UP000243425">
    <property type="component" value="Nucleomorph 3"/>
</dbReference>
<keyword evidence="2" id="KW-0542">Nucleomorph</keyword>